<dbReference type="SUPFAM" id="SSF64288">
    <property type="entry name" value="Chorismate lyase-like"/>
    <property type="match status" value="1"/>
</dbReference>
<dbReference type="InterPro" id="IPR011663">
    <property type="entry name" value="UTRA"/>
</dbReference>
<dbReference type="CDD" id="cd07377">
    <property type="entry name" value="WHTH_GntR"/>
    <property type="match status" value="1"/>
</dbReference>
<keyword evidence="1" id="KW-0805">Transcription regulation</keyword>
<keyword evidence="2" id="KW-0238">DNA-binding</keyword>
<evidence type="ECO:0000256" key="3">
    <source>
        <dbReference type="ARBA" id="ARBA00023163"/>
    </source>
</evidence>
<organism evidence="5 6">
    <name type="scientific">Sporobacter termitidis DSM 10068</name>
    <dbReference type="NCBI Taxonomy" id="1123282"/>
    <lineage>
        <taxon>Bacteria</taxon>
        <taxon>Bacillati</taxon>
        <taxon>Bacillota</taxon>
        <taxon>Clostridia</taxon>
        <taxon>Eubacteriales</taxon>
        <taxon>Oscillospiraceae</taxon>
        <taxon>Sporobacter</taxon>
    </lineage>
</organism>
<feature type="domain" description="HTH gntR-type" evidence="4">
    <location>
        <begin position="3"/>
        <end position="71"/>
    </location>
</feature>
<dbReference type="Gene3D" id="1.10.10.10">
    <property type="entry name" value="Winged helix-like DNA-binding domain superfamily/Winged helix DNA-binding domain"/>
    <property type="match status" value="1"/>
</dbReference>
<dbReference type="PANTHER" id="PTHR44846">
    <property type="entry name" value="MANNOSYL-D-GLYCERATE TRANSPORT/METABOLISM SYSTEM REPRESSOR MNGR-RELATED"/>
    <property type="match status" value="1"/>
</dbReference>
<evidence type="ECO:0000256" key="1">
    <source>
        <dbReference type="ARBA" id="ARBA00023015"/>
    </source>
</evidence>
<dbReference type="STRING" id="1123282.SAMN02745823_03135"/>
<evidence type="ECO:0000313" key="6">
    <source>
        <dbReference type="Proteomes" id="UP000183995"/>
    </source>
</evidence>
<dbReference type="SUPFAM" id="SSF46785">
    <property type="entry name" value="Winged helix' DNA-binding domain"/>
    <property type="match status" value="1"/>
</dbReference>
<dbReference type="Proteomes" id="UP000183995">
    <property type="component" value="Unassembled WGS sequence"/>
</dbReference>
<dbReference type="SMART" id="SM00345">
    <property type="entry name" value="HTH_GNTR"/>
    <property type="match status" value="1"/>
</dbReference>
<evidence type="ECO:0000259" key="4">
    <source>
        <dbReference type="PROSITE" id="PS50949"/>
    </source>
</evidence>
<name>A0A1M5Z2K9_9FIRM</name>
<dbReference type="GO" id="GO:0045892">
    <property type="term" value="P:negative regulation of DNA-templated transcription"/>
    <property type="evidence" value="ECO:0007669"/>
    <property type="project" value="TreeGrafter"/>
</dbReference>
<dbReference type="Pfam" id="PF00392">
    <property type="entry name" value="GntR"/>
    <property type="match status" value="1"/>
</dbReference>
<dbReference type="EMBL" id="FQXV01000012">
    <property type="protein sequence ID" value="SHI18348.1"/>
    <property type="molecule type" value="Genomic_DNA"/>
</dbReference>
<dbReference type="InterPro" id="IPR036388">
    <property type="entry name" value="WH-like_DNA-bd_sf"/>
</dbReference>
<keyword evidence="3" id="KW-0804">Transcription</keyword>
<dbReference type="Gene3D" id="3.40.1410.10">
    <property type="entry name" value="Chorismate lyase-like"/>
    <property type="match status" value="1"/>
</dbReference>
<proteinExistence type="predicted"/>
<dbReference type="InterPro" id="IPR036390">
    <property type="entry name" value="WH_DNA-bd_sf"/>
</dbReference>
<accession>A0A1M5Z2K9</accession>
<dbReference type="OrthoDB" id="457376at2"/>
<dbReference type="InterPro" id="IPR028978">
    <property type="entry name" value="Chorismate_lyase_/UTRA_dom_sf"/>
</dbReference>
<protein>
    <submittedName>
        <fullName evidence="5">GntR family transcriptional regulator</fullName>
    </submittedName>
</protein>
<dbReference type="RefSeq" id="WP_073080925.1">
    <property type="nucleotide sequence ID" value="NZ_FQXV01000012.1"/>
</dbReference>
<evidence type="ECO:0000313" key="5">
    <source>
        <dbReference type="EMBL" id="SHI18348.1"/>
    </source>
</evidence>
<keyword evidence="6" id="KW-1185">Reference proteome</keyword>
<dbReference type="InterPro" id="IPR000524">
    <property type="entry name" value="Tscrpt_reg_HTH_GntR"/>
</dbReference>
<dbReference type="GO" id="GO:0003700">
    <property type="term" value="F:DNA-binding transcription factor activity"/>
    <property type="evidence" value="ECO:0007669"/>
    <property type="project" value="InterPro"/>
</dbReference>
<dbReference type="InterPro" id="IPR050679">
    <property type="entry name" value="Bact_HTH_transcr_reg"/>
</dbReference>
<dbReference type="PANTHER" id="PTHR44846:SF1">
    <property type="entry name" value="MANNOSYL-D-GLYCERATE TRANSPORT_METABOLISM SYSTEM REPRESSOR MNGR-RELATED"/>
    <property type="match status" value="1"/>
</dbReference>
<evidence type="ECO:0000256" key="2">
    <source>
        <dbReference type="ARBA" id="ARBA00023125"/>
    </source>
</evidence>
<reference evidence="5 6" key="1">
    <citation type="submission" date="2016-11" db="EMBL/GenBank/DDBJ databases">
        <authorList>
            <person name="Jaros S."/>
            <person name="Januszkiewicz K."/>
            <person name="Wedrychowicz H."/>
        </authorList>
    </citation>
    <scope>NUCLEOTIDE SEQUENCE [LARGE SCALE GENOMIC DNA]</scope>
    <source>
        <strain evidence="5 6">DSM 10068</strain>
    </source>
</reference>
<dbReference type="PRINTS" id="PR00035">
    <property type="entry name" value="HTHGNTR"/>
</dbReference>
<dbReference type="PROSITE" id="PS50949">
    <property type="entry name" value="HTH_GNTR"/>
    <property type="match status" value="1"/>
</dbReference>
<gene>
    <name evidence="5" type="ORF">SAMN02745823_03135</name>
</gene>
<dbReference type="AlphaFoldDB" id="A0A1M5Z2K9"/>
<dbReference type="Pfam" id="PF07702">
    <property type="entry name" value="UTRA"/>
    <property type="match status" value="1"/>
</dbReference>
<dbReference type="SMART" id="SM00866">
    <property type="entry name" value="UTRA"/>
    <property type="match status" value="1"/>
</dbReference>
<sequence>MAEPLYLQISGRLRQGILTGEYKPEDMLPSENELAARYSTSRVTVRKSLGVLESEGLVRPWHGKGYFVQPPKYTMFTLYFGDDATDGRFRFQEVTILRPEKDVAEKLLLKKHQMAIVTRRILERDDRVVAYDEKFVPYERGVPSIEFELHFTEFPHMFEERFAPMSLHTEMTIGMETAPEHVCAALSLAADKPLLVVGRLIRASDDKPVGFAKQYLTEAFGKLSARSGYYTQEKL</sequence>
<dbReference type="GO" id="GO:0003677">
    <property type="term" value="F:DNA binding"/>
    <property type="evidence" value="ECO:0007669"/>
    <property type="project" value="UniProtKB-KW"/>
</dbReference>